<dbReference type="OrthoDB" id="9796303at2"/>
<accession>A0A150FRV5</accession>
<dbReference type="Proteomes" id="UP000092605">
    <property type="component" value="Unassembled WGS sequence"/>
</dbReference>
<dbReference type="PANTHER" id="PTHR40067:SF1">
    <property type="entry name" value="UPF0297 PROTEIN YRZL"/>
    <property type="match status" value="1"/>
</dbReference>
<dbReference type="Proteomes" id="UP000323392">
    <property type="component" value="Unassembled WGS sequence"/>
</dbReference>
<dbReference type="HAMAP" id="MF_01507">
    <property type="entry name" value="UPF0297"/>
    <property type="match status" value="1"/>
</dbReference>
<evidence type="ECO:0000313" key="4">
    <source>
        <dbReference type="EMBL" id="SHK76172.1"/>
    </source>
</evidence>
<evidence type="ECO:0000313" key="5">
    <source>
        <dbReference type="Proteomes" id="UP000092605"/>
    </source>
</evidence>
<dbReference type="STRING" id="1121328.JWYL7_1020"/>
<dbReference type="NCBIfam" id="NF003997">
    <property type="entry name" value="PRK05473.1"/>
    <property type="match status" value="1"/>
</dbReference>
<dbReference type="Pfam" id="PF06135">
    <property type="entry name" value="IreB"/>
    <property type="match status" value="1"/>
</dbReference>
<dbReference type="InterPro" id="IPR009309">
    <property type="entry name" value="IreB"/>
</dbReference>
<keyword evidence="6" id="KW-1185">Reference proteome</keyword>
<dbReference type="EMBL" id="FRBG01000005">
    <property type="protein sequence ID" value="SHK76172.1"/>
    <property type="molecule type" value="Genomic_DNA"/>
</dbReference>
<sequence length="85" mass="9998">MEKDLELTMMFESPEKEDLTPKDIILNVYHALKEKGYNPVNQLIGYILSGDPSYITSYKDARTMIRKIERDEILEEILKKYLEGK</sequence>
<dbReference type="PANTHER" id="PTHR40067">
    <property type="entry name" value="UPF0297 PROTEIN YRZL"/>
    <property type="match status" value="1"/>
</dbReference>
<evidence type="ECO:0000256" key="1">
    <source>
        <dbReference type="ARBA" id="ARBA00010888"/>
    </source>
</evidence>
<protein>
    <recommendedName>
        <fullName evidence="2">UPF0297 protein JWYL7_1020</fullName>
    </recommendedName>
</protein>
<reference evidence="3 5" key="1">
    <citation type="submission" date="2016-02" db="EMBL/GenBank/DDBJ databases">
        <title>Draft genome sequence for Clostridium paradoxum JW-YL-7.</title>
        <authorList>
            <person name="Utturkar S.M."/>
            <person name="Lancaster A."/>
            <person name="Poole F.L."/>
            <person name="Adams M.W."/>
            <person name="Brown S.D."/>
        </authorList>
    </citation>
    <scope>NUCLEOTIDE SEQUENCE [LARGE SCALE GENOMIC DNA]</scope>
    <source>
        <strain evidence="3 5">JW-YL-7</strain>
    </source>
</reference>
<evidence type="ECO:0000313" key="3">
    <source>
        <dbReference type="EMBL" id="KXZ39945.1"/>
    </source>
</evidence>
<gene>
    <name evidence="3" type="ORF">JWYL7_1020</name>
    <name evidence="4" type="ORF">SAMN05661008_00833</name>
</gene>
<name>A0A150FRV5_CLOPD</name>
<evidence type="ECO:0000256" key="2">
    <source>
        <dbReference type="HAMAP-Rule" id="MF_01507"/>
    </source>
</evidence>
<proteinExistence type="inferred from homology"/>
<organism evidence="3 5">
    <name type="scientific">Alkalithermobacter thermoalcaliphilus JW-YL-7 = DSM 7308</name>
    <dbReference type="NCBI Taxonomy" id="1121328"/>
    <lineage>
        <taxon>Bacteria</taxon>
        <taxon>Bacillati</taxon>
        <taxon>Bacillota</taxon>
        <taxon>Clostridia</taxon>
        <taxon>Peptostreptococcales</taxon>
        <taxon>Tepidibacteraceae</taxon>
        <taxon>Alkalithermobacter</taxon>
    </lineage>
</organism>
<evidence type="ECO:0000313" key="6">
    <source>
        <dbReference type="Proteomes" id="UP000323392"/>
    </source>
</evidence>
<comment type="similarity">
    <text evidence="1 2">Belongs to the UPF0297 family.</text>
</comment>
<dbReference type="PIRSF" id="PIRSF037258">
    <property type="entry name" value="DUF965_bac"/>
    <property type="match status" value="1"/>
</dbReference>
<dbReference type="EMBL" id="LSFY01000001">
    <property type="protein sequence ID" value="KXZ39945.1"/>
    <property type="molecule type" value="Genomic_DNA"/>
</dbReference>
<dbReference type="RefSeq" id="WP_066069982.1">
    <property type="nucleotide sequence ID" value="NZ_FRBG01000005.1"/>
</dbReference>
<dbReference type="AlphaFoldDB" id="A0A150FRV5"/>
<reference evidence="4 6" key="2">
    <citation type="submission" date="2016-11" db="EMBL/GenBank/DDBJ databases">
        <authorList>
            <person name="Varghese N."/>
            <person name="Submissions S."/>
        </authorList>
    </citation>
    <scope>NUCLEOTIDE SEQUENCE [LARGE SCALE GENOMIC DNA]</scope>
    <source>
        <strain evidence="4 6">DSM 7308</strain>
    </source>
</reference>
<dbReference type="PATRIC" id="fig|1121328.3.peg.1027"/>
<comment type="caution">
    <text evidence="3">The sequence shown here is derived from an EMBL/GenBank/DDBJ whole genome shotgun (WGS) entry which is preliminary data.</text>
</comment>